<comment type="caution">
    <text evidence="3">The sequence shown here is derived from an EMBL/GenBank/DDBJ whole genome shotgun (WGS) entry which is preliminary data.</text>
</comment>
<feature type="transmembrane region" description="Helical" evidence="1">
    <location>
        <begin position="182"/>
        <end position="202"/>
    </location>
</feature>
<dbReference type="Pfam" id="PF14378">
    <property type="entry name" value="PAP2_3"/>
    <property type="match status" value="1"/>
</dbReference>
<evidence type="ECO:0000313" key="3">
    <source>
        <dbReference type="EMBL" id="RED64641.1"/>
    </source>
</evidence>
<evidence type="ECO:0000256" key="1">
    <source>
        <dbReference type="SAM" id="Phobius"/>
    </source>
</evidence>
<proteinExistence type="predicted"/>
<keyword evidence="1" id="KW-0812">Transmembrane</keyword>
<keyword evidence="1" id="KW-0472">Membrane</keyword>
<dbReference type="OrthoDB" id="9790723at2"/>
<feature type="transmembrane region" description="Helical" evidence="1">
    <location>
        <begin position="80"/>
        <end position="99"/>
    </location>
</feature>
<feature type="transmembrane region" description="Helical" evidence="1">
    <location>
        <begin position="50"/>
        <end position="73"/>
    </location>
</feature>
<organism evidence="3 4">
    <name type="scientific">Cohnella lupini</name>
    <dbReference type="NCBI Taxonomy" id="1294267"/>
    <lineage>
        <taxon>Bacteria</taxon>
        <taxon>Bacillati</taxon>
        <taxon>Bacillota</taxon>
        <taxon>Bacilli</taxon>
        <taxon>Bacillales</taxon>
        <taxon>Paenibacillaceae</taxon>
        <taxon>Cohnella</taxon>
    </lineage>
</organism>
<keyword evidence="4" id="KW-1185">Reference proteome</keyword>
<keyword evidence="1" id="KW-1133">Transmembrane helix</keyword>
<feature type="domain" description="Inositolphosphotransferase Aur1/Ipt1" evidence="2">
    <location>
        <begin position="45"/>
        <end position="195"/>
    </location>
</feature>
<dbReference type="Proteomes" id="UP000256869">
    <property type="component" value="Unassembled WGS sequence"/>
</dbReference>
<dbReference type="SUPFAM" id="SSF48317">
    <property type="entry name" value="Acid phosphatase/Vanadium-dependent haloperoxidase"/>
    <property type="match status" value="1"/>
</dbReference>
<reference evidence="3 4" key="1">
    <citation type="submission" date="2018-07" db="EMBL/GenBank/DDBJ databases">
        <title>Genomic Encyclopedia of Type Strains, Phase III (KMG-III): the genomes of soil and plant-associated and newly described type strains.</title>
        <authorList>
            <person name="Whitman W."/>
        </authorList>
    </citation>
    <scope>NUCLEOTIDE SEQUENCE [LARGE SCALE GENOMIC DNA]</scope>
    <source>
        <strain evidence="3 4">CECT 8236</strain>
    </source>
</reference>
<dbReference type="EMBL" id="QRDY01000002">
    <property type="protein sequence ID" value="RED64641.1"/>
    <property type="molecule type" value="Genomic_DNA"/>
</dbReference>
<gene>
    <name evidence="3" type="ORF">DFP95_10258</name>
</gene>
<evidence type="ECO:0000259" key="2">
    <source>
        <dbReference type="Pfam" id="PF14378"/>
    </source>
</evidence>
<dbReference type="RefSeq" id="WP_115991422.1">
    <property type="nucleotide sequence ID" value="NZ_QRDY01000002.1"/>
</dbReference>
<dbReference type="InterPro" id="IPR026841">
    <property type="entry name" value="Aur1/Ipt1"/>
</dbReference>
<feature type="transmembrane region" description="Helical" evidence="1">
    <location>
        <begin position="12"/>
        <end position="30"/>
    </location>
</feature>
<protein>
    <submittedName>
        <fullName evidence="3">PAP2 superfamily protein</fullName>
    </submittedName>
</protein>
<accession>A0A3D9IS63</accession>
<evidence type="ECO:0000313" key="4">
    <source>
        <dbReference type="Proteomes" id="UP000256869"/>
    </source>
</evidence>
<name>A0A3D9IS63_9BACL</name>
<sequence length="220" mass="25804">MLYGNFEWKKYAPLLLMLVFPVLGLMYAWTDNTANQGVYRLVTTVDESIPFIKYFSVPYSIWIFYIYVCIFYFFKKDANVYYRAISTYILCALLCYLIYSVFQTTVPRPVITGSDPFSELMRYIYHRDQPFNCFPSIHCFSSYLVMRTIWTSSFRNKWNLTIITAMSSTIIMSTLFVKQHVIMDALAGILLVEVVTAVLILLEQRIRIIRHERRKGSLGA</sequence>
<dbReference type="GO" id="GO:0016020">
    <property type="term" value="C:membrane"/>
    <property type="evidence" value="ECO:0007669"/>
    <property type="project" value="UniProtKB-SubCell"/>
</dbReference>
<dbReference type="InterPro" id="IPR036938">
    <property type="entry name" value="PAP2/HPO_sf"/>
</dbReference>
<dbReference type="AlphaFoldDB" id="A0A3D9IS63"/>